<feature type="domain" description="Peptidase S8/S53" evidence="7">
    <location>
        <begin position="103"/>
        <end position="553"/>
    </location>
</feature>
<evidence type="ECO:0000259" key="7">
    <source>
        <dbReference type="Pfam" id="PF00082"/>
    </source>
</evidence>
<feature type="active site" description="Charge relay system" evidence="6">
    <location>
        <position position="111"/>
    </location>
</feature>
<evidence type="ECO:0000259" key="9">
    <source>
        <dbReference type="Pfam" id="PF17766"/>
    </source>
</evidence>
<keyword evidence="4 6" id="KW-0378">Hydrolase</keyword>
<dbReference type="InterPro" id="IPR036852">
    <property type="entry name" value="Peptidase_S8/S53_dom_sf"/>
</dbReference>
<evidence type="ECO:0000256" key="3">
    <source>
        <dbReference type="ARBA" id="ARBA00022729"/>
    </source>
</evidence>
<gene>
    <name evidence="10" type="ORF">JRO89_XSUnG0054300</name>
</gene>
<evidence type="ECO:0008006" key="12">
    <source>
        <dbReference type="Google" id="ProtNLM"/>
    </source>
</evidence>
<dbReference type="PROSITE" id="PS00138">
    <property type="entry name" value="SUBTILASE_SER"/>
    <property type="match status" value="1"/>
</dbReference>
<dbReference type="InterPro" id="IPR000209">
    <property type="entry name" value="Peptidase_S8/S53_dom"/>
</dbReference>
<dbReference type="Gene3D" id="3.40.50.200">
    <property type="entry name" value="Peptidase S8/S53 domain"/>
    <property type="match status" value="2"/>
</dbReference>
<dbReference type="PROSITE" id="PS51892">
    <property type="entry name" value="SUBTILASE"/>
    <property type="match status" value="1"/>
</dbReference>
<dbReference type="Gene3D" id="3.50.30.30">
    <property type="match status" value="2"/>
</dbReference>
<evidence type="ECO:0000256" key="1">
    <source>
        <dbReference type="ARBA" id="ARBA00011073"/>
    </source>
</evidence>
<evidence type="ECO:0000256" key="4">
    <source>
        <dbReference type="ARBA" id="ARBA00022801"/>
    </source>
</evidence>
<dbReference type="InterPro" id="IPR023828">
    <property type="entry name" value="Peptidase_S8_Ser-AS"/>
</dbReference>
<dbReference type="InterPro" id="IPR037045">
    <property type="entry name" value="S8pro/Inhibitor_I9_sf"/>
</dbReference>
<dbReference type="Gene3D" id="3.30.70.80">
    <property type="entry name" value="Peptidase S8 propeptide/proteinase inhibitor I9"/>
    <property type="match status" value="1"/>
</dbReference>
<dbReference type="InterPro" id="IPR015500">
    <property type="entry name" value="Peptidase_S8_subtilisin-rel"/>
</dbReference>
<dbReference type="Pfam" id="PF00082">
    <property type="entry name" value="Peptidase_S8"/>
    <property type="match status" value="1"/>
</dbReference>
<reference evidence="10 11" key="1">
    <citation type="submission" date="2021-02" db="EMBL/GenBank/DDBJ databases">
        <title>Plant Genome Project.</title>
        <authorList>
            <person name="Zhang R.-G."/>
        </authorList>
    </citation>
    <scope>NUCLEOTIDE SEQUENCE [LARGE SCALE GENOMIC DNA]</scope>
    <source>
        <tissue evidence="10">Leaves</tissue>
    </source>
</reference>
<keyword evidence="3" id="KW-0732">Signal</keyword>
<comment type="caution">
    <text evidence="10">The sequence shown here is derived from an EMBL/GenBank/DDBJ whole genome shotgun (WGS) entry which is preliminary data.</text>
</comment>
<accession>A0ABQ8GZT3</accession>
<evidence type="ECO:0000313" key="11">
    <source>
        <dbReference type="Proteomes" id="UP000827721"/>
    </source>
</evidence>
<dbReference type="Gene3D" id="2.60.40.2310">
    <property type="match status" value="2"/>
</dbReference>
<evidence type="ECO:0000256" key="5">
    <source>
        <dbReference type="ARBA" id="ARBA00022825"/>
    </source>
</evidence>
<comment type="similarity">
    <text evidence="1 6">Belongs to the peptidase S8 family.</text>
</comment>
<dbReference type="InterPro" id="IPR034197">
    <property type="entry name" value="Peptidases_S8_3"/>
</dbReference>
<organism evidence="10 11">
    <name type="scientific">Xanthoceras sorbifolium</name>
    <dbReference type="NCBI Taxonomy" id="99658"/>
    <lineage>
        <taxon>Eukaryota</taxon>
        <taxon>Viridiplantae</taxon>
        <taxon>Streptophyta</taxon>
        <taxon>Embryophyta</taxon>
        <taxon>Tracheophyta</taxon>
        <taxon>Spermatophyta</taxon>
        <taxon>Magnoliopsida</taxon>
        <taxon>eudicotyledons</taxon>
        <taxon>Gunneridae</taxon>
        <taxon>Pentapetalae</taxon>
        <taxon>rosids</taxon>
        <taxon>malvids</taxon>
        <taxon>Sapindales</taxon>
        <taxon>Sapindaceae</taxon>
        <taxon>Xanthoceroideae</taxon>
        <taxon>Xanthoceras</taxon>
    </lineage>
</organism>
<proteinExistence type="inferred from homology"/>
<dbReference type="Pfam" id="PF05922">
    <property type="entry name" value="Inhibitor_I9"/>
    <property type="match status" value="1"/>
</dbReference>
<dbReference type="InterPro" id="IPR010259">
    <property type="entry name" value="S8pro/Inhibitor_I9"/>
</dbReference>
<dbReference type="PANTHER" id="PTHR10795">
    <property type="entry name" value="PROPROTEIN CONVERTASE SUBTILISIN/KEXIN"/>
    <property type="match status" value="1"/>
</dbReference>
<feature type="domain" description="Inhibitor I9" evidence="8">
    <location>
        <begin position="5"/>
        <end position="81"/>
    </location>
</feature>
<feature type="domain" description="Subtilisin-like protease fibronectin type-III" evidence="9">
    <location>
        <begin position="609"/>
        <end position="697"/>
    </location>
</feature>
<dbReference type="Pfam" id="PF17766">
    <property type="entry name" value="fn3_6"/>
    <property type="match status" value="2"/>
</dbReference>
<evidence type="ECO:0000259" key="8">
    <source>
        <dbReference type="Pfam" id="PF05922"/>
    </source>
</evidence>
<dbReference type="SUPFAM" id="SSF52743">
    <property type="entry name" value="Subtilisin-like"/>
    <property type="match status" value="2"/>
</dbReference>
<dbReference type="PRINTS" id="PR00723">
    <property type="entry name" value="SUBTILISIN"/>
</dbReference>
<feature type="active site" description="Charge relay system" evidence="6">
    <location>
        <position position="170"/>
    </location>
</feature>
<dbReference type="EMBL" id="JAFEMO010000097">
    <property type="protein sequence ID" value="KAH7526433.1"/>
    <property type="molecule type" value="Genomic_DNA"/>
</dbReference>
<keyword evidence="2 6" id="KW-0645">Protease</keyword>
<dbReference type="CDD" id="cd02120">
    <property type="entry name" value="PA_subtilisin_like"/>
    <property type="match status" value="2"/>
</dbReference>
<evidence type="ECO:0000256" key="6">
    <source>
        <dbReference type="PROSITE-ProRule" id="PRU01240"/>
    </source>
</evidence>
<protein>
    <recommendedName>
        <fullName evidence="12">Cucumisin</fullName>
    </recommendedName>
</protein>
<evidence type="ECO:0000256" key="2">
    <source>
        <dbReference type="ARBA" id="ARBA00022670"/>
    </source>
</evidence>
<evidence type="ECO:0000313" key="10">
    <source>
        <dbReference type="EMBL" id="KAH7526433.1"/>
    </source>
</evidence>
<name>A0ABQ8GZT3_9ROSI</name>
<dbReference type="CDD" id="cd04852">
    <property type="entry name" value="Peptidases_S8_3"/>
    <property type="match status" value="1"/>
</dbReference>
<feature type="active site" description="Charge relay system" evidence="6">
    <location>
        <position position="502"/>
    </location>
</feature>
<dbReference type="InterPro" id="IPR045051">
    <property type="entry name" value="SBT"/>
</dbReference>
<dbReference type="Proteomes" id="UP000827721">
    <property type="component" value="Unassembled WGS sequence"/>
</dbReference>
<keyword evidence="5 6" id="KW-0720">Serine protease</keyword>
<sequence>MMQLHIVYMGALPEGEYSPSSHHLTMLQEVVESSSLENILVRSYKRSFNGFAAKLTDNERQKLSNMKGVVSCFPSRTLQLHTTRSWDFMGFNESISRKRNVESNIIVGVIDTGIWPESDSFSDEGFGPLPKKWKGACRGGKNFTCNNKLIGARYYSAIAPISSTRDEDGHGSHTASTAAGNHVNDASFFGLAKGTARGGVPSARIAAYRVCNDFGCGNADILSAFDDAIADGVDLITISIGAEEAIEFNEDPIAIGAFHAMAKGILTVNSAGNSGPEASSVSSVAPWLFSVAASTTDRLIVDNIILGNGKKVQGMSINSFSLHGKKLPLVRGKEILVGNLDYSRDCTTNDAEFCLDGCLDSSKVKGKIVLCDGGDSYQAGVARKSGAAGSILKNDESDYVPVVSFPTSTVRSREYNAILSYKNSTKNPEAEILKSEAITDSAAPVVIGFSSRGPNPLIPEILKPDINAPGVHILAAYSPIGRISADYNDKRSAKYKILSGTSMSGPHVAGVAAYVKSFHPDWSPSAIKSAIMTTAWTMDPSKNRDAEFAYGSGHINPLEAITPGLVYEALKPDYIKLLCSMGLSDKVITSISGDNSTCPKGSNKESPMDLNYPSMSAKIKLNTPFKITFNRTVTNVGLSNSIYKAKVSGPQNVIVKVEPPILSFKALNEKKSFIVTVSGSPGEHFLSSSLVWSDGKHIQDTDYSPRDTDVHGSHTASTAAGGVPSATIAVYKWEVRLQCNILEIPIAIGAFHAMQKGILTSTSAGNTGPGKRTLVNFSPWSLTVGAGTIDRRFVSKGVAVNIFNLENKMYPLVYGGDVPNTRKGFQPSYSRLNSVNGTLVKGKIVFCVKLNDGSGPFFANATGIIMQGVYSDYALTYPLPATYVGFDVGGEVFNTPTATISKSEEGKDSFAPYVVSFSSRGPNPTTTDILKLMSNHDPTWSPAAIKSAVMTTANVMSSENNTEAEFAYGQVTIVVALQLLMELYGILTILHLLLASTYEASVIASPEIKINVVPSVLPFKFKGEKLSFVVKVGGMTNRTLVSSSLEWKDRVHQPALHYDLREFKTCEQDLEVYVELLIYLLLSISNCLDIIGNADKVQVTDGAIPVRQFAYGCTMQTPLN</sequence>
<dbReference type="InterPro" id="IPR041469">
    <property type="entry name" value="Subtilisin-like_FN3"/>
</dbReference>
<keyword evidence="11" id="KW-1185">Reference proteome</keyword>
<feature type="domain" description="Subtilisin-like protease fibronectin type-III" evidence="9">
    <location>
        <begin position="995"/>
        <end position="1053"/>
    </location>
</feature>